<organism evidence="2 3">
    <name type="scientific">Armillaria gallica</name>
    <name type="common">Bulbous honey fungus</name>
    <name type="synonym">Armillaria bulbosa</name>
    <dbReference type="NCBI Taxonomy" id="47427"/>
    <lineage>
        <taxon>Eukaryota</taxon>
        <taxon>Fungi</taxon>
        <taxon>Dikarya</taxon>
        <taxon>Basidiomycota</taxon>
        <taxon>Agaricomycotina</taxon>
        <taxon>Agaricomycetes</taxon>
        <taxon>Agaricomycetidae</taxon>
        <taxon>Agaricales</taxon>
        <taxon>Marasmiineae</taxon>
        <taxon>Physalacriaceae</taxon>
        <taxon>Armillaria</taxon>
    </lineage>
</organism>
<sequence length="105" mass="11893">MPTCTRPPLVLKLSLRQRRPKKRRRFSSPQVHSIQYTGRTRDGLTTRVNQTAGSHHVLHRVFLPPRIDESAMYASLNKNLADQVSPSSTSIKALAIDRINQGIFC</sequence>
<reference evidence="3" key="1">
    <citation type="journal article" date="2017" name="Nat. Ecol. Evol.">
        <title>Genome expansion and lineage-specific genetic innovations in the forest pathogenic fungi Armillaria.</title>
        <authorList>
            <person name="Sipos G."/>
            <person name="Prasanna A.N."/>
            <person name="Walter M.C."/>
            <person name="O'Connor E."/>
            <person name="Balint B."/>
            <person name="Krizsan K."/>
            <person name="Kiss B."/>
            <person name="Hess J."/>
            <person name="Varga T."/>
            <person name="Slot J."/>
            <person name="Riley R."/>
            <person name="Boka B."/>
            <person name="Rigling D."/>
            <person name="Barry K."/>
            <person name="Lee J."/>
            <person name="Mihaltcheva S."/>
            <person name="LaButti K."/>
            <person name="Lipzen A."/>
            <person name="Waldron R."/>
            <person name="Moloney N.M."/>
            <person name="Sperisen C."/>
            <person name="Kredics L."/>
            <person name="Vagvoelgyi C."/>
            <person name="Patrignani A."/>
            <person name="Fitzpatrick D."/>
            <person name="Nagy I."/>
            <person name="Doyle S."/>
            <person name="Anderson J.B."/>
            <person name="Grigoriev I.V."/>
            <person name="Gueldener U."/>
            <person name="Muensterkoetter M."/>
            <person name="Nagy L.G."/>
        </authorList>
    </citation>
    <scope>NUCLEOTIDE SEQUENCE [LARGE SCALE GENOMIC DNA]</scope>
    <source>
        <strain evidence="3">Ar21-2</strain>
    </source>
</reference>
<dbReference type="Proteomes" id="UP000217790">
    <property type="component" value="Unassembled WGS sequence"/>
</dbReference>
<dbReference type="InParanoid" id="A0A2H3DCK7"/>
<evidence type="ECO:0000256" key="1">
    <source>
        <dbReference type="SAM" id="MobiDB-lite"/>
    </source>
</evidence>
<dbReference type="AlphaFoldDB" id="A0A2H3DCK7"/>
<feature type="compositionally biased region" description="Basic residues" evidence="1">
    <location>
        <begin position="15"/>
        <end position="26"/>
    </location>
</feature>
<protein>
    <submittedName>
        <fullName evidence="2">Uncharacterized protein</fullName>
    </submittedName>
</protein>
<feature type="region of interest" description="Disordered" evidence="1">
    <location>
        <begin position="15"/>
        <end position="44"/>
    </location>
</feature>
<keyword evidence="3" id="KW-1185">Reference proteome</keyword>
<accession>A0A2H3DCK7</accession>
<proteinExistence type="predicted"/>
<evidence type="ECO:0000313" key="3">
    <source>
        <dbReference type="Proteomes" id="UP000217790"/>
    </source>
</evidence>
<evidence type="ECO:0000313" key="2">
    <source>
        <dbReference type="EMBL" id="PBK91860.1"/>
    </source>
</evidence>
<gene>
    <name evidence="2" type="ORF">ARMGADRAFT_189764</name>
</gene>
<dbReference type="EMBL" id="KZ293660">
    <property type="protein sequence ID" value="PBK91860.1"/>
    <property type="molecule type" value="Genomic_DNA"/>
</dbReference>
<name>A0A2H3DCK7_ARMGA</name>